<protein>
    <submittedName>
        <fullName evidence="12">Homogentisate phytyltransferase 2</fullName>
    </submittedName>
</protein>
<evidence type="ECO:0000256" key="4">
    <source>
        <dbReference type="ARBA" id="ARBA00022640"/>
    </source>
</evidence>
<dbReference type="GO" id="GO:0031969">
    <property type="term" value="C:chloroplast membrane"/>
    <property type="evidence" value="ECO:0007669"/>
    <property type="project" value="UniProtKB-SubCell"/>
</dbReference>
<keyword evidence="8 11" id="KW-1133">Transmembrane helix</keyword>
<feature type="transmembrane region" description="Helical" evidence="11">
    <location>
        <begin position="179"/>
        <end position="198"/>
    </location>
</feature>
<feature type="compositionally biased region" description="Low complexity" evidence="10">
    <location>
        <begin position="359"/>
        <end position="376"/>
    </location>
</feature>
<reference evidence="13" key="1">
    <citation type="submission" date="2013-01" db="EMBL/GenBank/DDBJ databases">
        <title>Draft Genome Sequence of a Mulberry Tree, Morus notabilis C.K. Schneid.</title>
        <authorList>
            <person name="He N."/>
            <person name="Zhao S."/>
        </authorList>
    </citation>
    <scope>NUCLEOTIDE SEQUENCE</scope>
</reference>
<evidence type="ECO:0000256" key="11">
    <source>
        <dbReference type="SAM" id="Phobius"/>
    </source>
</evidence>
<keyword evidence="3" id="KW-0150">Chloroplast</keyword>
<dbReference type="AlphaFoldDB" id="W9QKM6"/>
<feature type="transmembrane region" description="Helical" evidence="11">
    <location>
        <begin position="252"/>
        <end position="279"/>
    </location>
</feature>
<keyword evidence="13" id="KW-1185">Reference proteome</keyword>
<evidence type="ECO:0000256" key="2">
    <source>
        <dbReference type="ARBA" id="ARBA00005985"/>
    </source>
</evidence>
<comment type="subcellular location">
    <subcellularLocation>
        <location evidence="1">Plastid</location>
        <location evidence="1">Chloroplast membrane</location>
        <topology evidence="1">Multi-pass membrane protein</topology>
    </subcellularLocation>
</comment>
<comment type="similarity">
    <text evidence="2">Belongs to the UbiA prenyltransferase family.</text>
</comment>
<dbReference type="Pfam" id="PF01040">
    <property type="entry name" value="UbiA"/>
    <property type="match status" value="1"/>
</dbReference>
<keyword evidence="5 12" id="KW-0808">Transferase</keyword>
<dbReference type="STRING" id="981085.W9QKM6"/>
<accession>W9QKM6</accession>
<feature type="transmembrane region" description="Helical" evidence="11">
    <location>
        <begin position="52"/>
        <end position="70"/>
    </location>
</feature>
<dbReference type="InterPro" id="IPR000537">
    <property type="entry name" value="UbiA_prenyltransferase"/>
</dbReference>
<evidence type="ECO:0000313" key="12">
    <source>
        <dbReference type="EMBL" id="EXB29336.1"/>
    </source>
</evidence>
<evidence type="ECO:0000256" key="7">
    <source>
        <dbReference type="ARBA" id="ARBA00022946"/>
    </source>
</evidence>
<dbReference type="Proteomes" id="UP000030645">
    <property type="component" value="Unassembled WGS sequence"/>
</dbReference>
<gene>
    <name evidence="12" type="ORF">L484_014068</name>
</gene>
<evidence type="ECO:0000256" key="10">
    <source>
        <dbReference type="SAM" id="MobiDB-lite"/>
    </source>
</evidence>
<dbReference type="Gene3D" id="1.10.357.140">
    <property type="entry name" value="UbiA prenyltransferase"/>
    <property type="match status" value="1"/>
</dbReference>
<keyword evidence="4" id="KW-0934">Plastid</keyword>
<name>W9QKM6_9ROSA</name>
<feature type="region of interest" description="Disordered" evidence="10">
    <location>
        <begin position="357"/>
        <end position="382"/>
    </location>
</feature>
<dbReference type="PANTHER" id="PTHR43009:SF10">
    <property type="entry name" value="HOMOGENTISATE SOLANESYLTRANSFERASE, CHLOROPLASTIC"/>
    <property type="match status" value="1"/>
</dbReference>
<organism evidence="12 13">
    <name type="scientific">Morus notabilis</name>
    <dbReference type="NCBI Taxonomy" id="981085"/>
    <lineage>
        <taxon>Eukaryota</taxon>
        <taxon>Viridiplantae</taxon>
        <taxon>Streptophyta</taxon>
        <taxon>Embryophyta</taxon>
        <taxon>Tracheophyta</taxon>
        <taxon>Spermatophyta</taxon>
        <taxon>Magnoliopsida</taxon>
        <taxon>eudicotyledons</taxon>
        <taxon>Gunneridae</taxon>
        <taxon>Pentapetalae</taxon>
        <taxon>rosids</taxon>
        <taxon>fabids</taxon>
        <taxon>Rosales</taxon>
        <taxon>Moraceae</taxon>
        <taxon>Moreae</taxon>
        <taxon>Morus</taxon>
    </lineage>
</organism>
<dbReference type="EMBL" id="KE343433">
    <property type="protein sequence ID" value="EXB29336.1"/>
    <property type="molecule type" value="Genomic_DNA"/>
</dbReference>
<evidence type="ECO:0000313" key="13">
    <source>
        <dbReference type="Proteomes" id="UP000030645"/>
    </source>
</evidence>
<evidence type="ECO:0000256" key="9">
    <source>
        <dbReference type="ARBA" id="ARBA00023136"/>
    </source>
</evidence>
<proteinExistence type="inferred from homology"/>
<feature type="transmembrane region" description="Helical" evidence="11">
    <location>
        <begin position="129"/>
        <end position="146"/>
    </location>
</feature>
<keyword evidence="7" id="KW-0809">Transit peptide</keyword>
<feature type="transmembrane region" description="Helical" evidence="11">
    <location>
        <begin position="210"/>
        <end position="231"/>
    </location>
</feature>
<dbReference type="InterPro" id="IPR044878">
    <property type="entry name" value="UbiA_sf"/>
</dbReference>
<evidence type="ECO:0000256" key="8">
    <source>
        <dbReference type="ARBA" id="ARBA00022989"/>
    </source>
</evidence>
<keyword evidence="6 11" id="KW-0812">Transmembrane</keyword>
<dbReference type="GO" id="GO:0016765">
    <property type="term" value="F:transferase activity, transferring alkyl or aryl (other than methyl) groups"/>
    <property type="evidence" value="ECO:0007669"/>
    <property type="project" value="InterPro"/>
</dbReference>
<dbReference type="Gene3D" id="1.20.120.1780">
    <property type="entry name" value="UbiA prenyltransferase"/>
    <property type="match status" value="1"/>
</dbReference>
<evidence type="ECO:0000256" key="3">
    <source>
        <dbReference type="ARBA" id="ARBA00022528"/>
    </source>
</evidence>
<sequence>MADLDSLSNVYLHLTSSIMKQACSQVESSGSDPVFAKVLRFGSTCYKFARPYAMRQAIISTICLFARVFVENKQLFKWSLLFKAFPGLIAIILAHAYYNGINQIFDVDIDRINKPYLPIPSGELSLKQAWFLMIFSVLTGLSIFQLMKADRITTSLYCFGLLLATLYSAPPFRFKGSSIATAIVIPLISITNCIGILYATRVSLGLPFWWSPPIVFITTFAVMFFVVICIIKDIPDVEGDMKNNIRTFAAIFGARNITILGTGILVINYIATIGAAIYMPQVFKRSLMLPVHSTLALLLLFQARKLDKTNYTKIQKQSTTSGSSAAGIVNEEDIMEQFLGTSRGHKTGVGPILPQNIYRGDASSSGSRSARSSTTRSDPHVEEYLQQSYQQNLQLYESIRIMQDFITHMHPNMTFPAVTRLVSYVCPSHPPPNPSDDNDDDSVMLLI</sequence>
<feature type="transmembrane region" description="Helical" evidence="11">
    <location>
        <begin position="76"/>
        <end position="98"/>
    </location>
</feature>
<evidence type="ECO:0000256" key="1">
    <source>
        <dbReference type="ARBA" id="ARBA00004508"/>
    </source>
</evidence>
<evidence type="ECO:0000256" key="5">
    <source>
        <dbReference type="ARBA" id="ARBA00022679"/>
    </source>
</evidence>
<dbReference type="eggNOG" id="ENOG502QUHT">
    <property type="taxonomic scope" value="Eukaryota"/>
</dbReference>
<dbReference type="PANTHER" id="PTHR43009">
    <property type="entry name" value="HOMOGENTISATE SOLANESYLTRANSFERASE, CHLOROPLASTIC"/>
    <property type="match status" value="1"/>
</dbReference>
<evidence type="ECO:0000256" key="6">
    <source>
        <dbReference type="ARBA" id="ARBA00022692"/>
    </source>
</evidence>
<keyword evidence="9 11" id="KW-0472">Membrane</keyword>